<organism evidence="6 7">
    <name type="scientific">Brevibacterium aurantiacum</name>
    <dbReference type="NCBI Taxonomy" id="273384"/>
    <lineage>
        <taxon>Bacteria</taxon>
        <taxon>Bacillati</taxon>
        <taxon>Actinomycetota</taxon>
        <taxon>Actinomycetes</taxon>
        <taxon>Micrococcales</taxon>
        <taxon>Brevibacteriaceae</taxon>
        <taxon>Brevibacterium</taxon>
    </lineage>
</organism>
<dbReference type="AlphaFoldDB" id="A0A556CDK6"/>
<protein>
    <submittedName>
        <fullName evidence="6">Creatininase family protein</fullName>
    </submittedName>
</protein>
<sequence>MVGTHRRRGGHGRRVPRCDRFARTHRRNRAVTRQSVTVIRPQVRKYGQLTSLEVEVAKEDNALLILPVGACEQHGDGLPLSTDSIRADHVAMAVAEELAVAEEPAAAEDLVGSDRTVPGRAFVLPSIDYGVSPHHGNLPGTVSLDPRTFVDVVTTIAGQLCDSGFTRILVITGHGGNIAALGVAQQVLLSSHPELAFAYSPVSGLATETTAALPRTEVSGHSGESETSQMLAIDDRLVDSAHLSAGATALDELSPRARLTRTKSPSSAVTFDQYSDNGVLGDPRTATAAAGQDILGEVISALVAYSREMLRL</sequence>
<dbReference type="EMBL" id="VLTK01000006">
    <property type="protein sequence ID" value="TSI15521.1"/>
    <property type="molecule type" value="Genomic_DNA"/>
</dbReference>
<keyword evidence="3" id="KW-0378">Hydrolase</keyword>
<evidence type="ECO:0000256" key="3">
    <source>
        <dbReference type="ARBA" id="ARBA00022801"/>
    </source>
</evidence>
<dbReference type="PANTHER" id="PTHR35005">
    <property type="entry name" value="3-DEHYDRO-SCYLLO-INOSOSE HYDROLASE"/>
    <property type="match status" value="1"/>
</dbReference>
<comment type="similarity">
    <text evidence="5">Belongs to the creatininase superfamily.</text>
</comment>
<comment type="cofactor">
    <cofactor evidence="1">
        <name>Zn(2+)</name>
        <dbReference type="ChEBI" id="CHEBI:29105"/>
    </cofactor>
</comment>
<dbReference type="SUPFAM" id="SSF102215">
    <property type="entry name" value="Creatininase"/>
    <property type="match status" value="1"/>
</dbReference>
<dbReference type="PANTHER" id="PTHR35005:SF1">
    <property type="entry name" value="2-AMINO-5-FORMYLAMINO-6-RIBOSYLAMINOPYRIMIDIN-4(3H)-ONE 5'-MONOPHOSPHATE DEFORMYLASE"/>
    <property type="match status" value="1"/>
</dbReference>
<dbReference type="Pfam" id="PF02633">
    <property type="entry name" value="Creatininase"/>
    <property type="match status" value="1"/>
</dbReference>
<dbReference type="OrthoDB" id="9801445at2"/>
<dbReference type="Proteomes" id="UP000316406">
    <property type="component" value="Unassembled WGS sequence"/>
</dbReference>
<evidence type="ECO:0000313" key="7">
    <source>
        <dbReference type="Proteomes" id="UP000316406"/>
    </source>
</evidence>
<evidence type="ECO:0000256" key="1">
    <source>
        <dbReference type="ARBA" id="ARBA00001947"/>
    </source>
</evidence>
<dbReference type="GO" id="GO:0016811">
    <property type="term" value="F:hydrolase activity, acting on carbon-nitrogen (but not peptide) bonds, in linear amides"/>
    <property type="evidence" value="ECO:0007669"/>
    <property type="project" value="TreeGrafter"/>
</dbReference>
<evidence type="ECO:0000256" key="2">
    <source>
        <dbReference type="ARBA" id="ARBA00022723"/>
    </source>
</evidence>
<reference evidence="6 7" key="1">
    <citation type="submission" date="2019-07" db="EMBL/GenBank/DDBJ databases">
        <title>Draft genome sequence of Brevibacterium aurantiacum XU54 isolated from Xinjiang China.</title>
        <authorList>
            <person name="Xu X."/>
        </authorList>
    </citation>
    <scope>NUCLEOTIDE SEQUENCE [LARGE SCALE GENOMIC DNA]</scope>
    <source>
        <strain evidence="6 7">XU54</strain>
    </source>
</reference>
<evidence type="ECO:0000313" key="6">
    <source>
        <dbReference type="EMBL" id="TSI15521.1"/>
    </source>
</evidence>
<dbReference type="GO" id="GO:0046872">
    <property type="term" value="F:metal ion binding"/>
    <property type="evidence" value="ECO:0007669"/>
    <property type="project" value="UniProtKB-KW"/>
</dbReference>
<keyword evidence="7" id="KW-1185">Reference proteome</keyword>
<evidence type="ECO:0000256" key="5">
    <source>
        <dbReference type="ARBA" id="ARBA00024029"/>
    </source>
</evidence>
<evidence type="ECO:0000256" key="4">
    <source>
        <dbReference type="ARBA" id="ARBA00022833"/>
    </source>
</evidence>
<keyword evidence="2" id="KW-0479">Metal-binding</keyword>
<gene>
    <name evidence="6" type="ORF">FO013_12265</name>
</gene>
<dbReference type="GO" id="GO:0009231">
    <property type="term" value="P:riboflavin biosynthetic process"/>
    <property type="evidence" value="ECO:0007669"/>
    <property type="project" value="TreeGrafter"/>
</dbReference>
<proteinExistence type="inferred from homology"/>
<keyword evidence="4" id="KW-0862">Zinc</keyword>
<dbReference type="InterPro" id="IPR003785">
    <property type="entry name" value="Creatininase/forma_Hydrolase"/>
</dbReference>
<name>A0A556CDK6_BREAU</name>
<dbReference type="Gene3D" id="3.40.50.10310">
    <property type="entry name" value="Creatininase"/>
    <property type="match status" value="1"/>
</dbReference>
<comment type="caution">
    <text evidence="6">The sequence shown here is derived from an EMBL/GenBank/DDBJ whole genome shotgun (WGS) entry which is preliminary data.</text>
</comment>
<accession>A0A556CDK6</accession>
<dbReference type="InterPro" id="IPR024087">
    <property type="entry name" value="Creatininase-like_sf"/>
</dbReference>